<dbReference type="GO" id="GO:0016757">
    <property type="term" value="F:glycosyltransferase activity"/>
    <property type="evidence" value="ECO:0007669"/>
    <property type="project" value="UniProtKB-KW"/>
</dbReference>
<dbReference type="PANTHER" id="PTHR12526">
    <property type="entry name" value="GLYCOSYLTRANSFERASE"/>
    <property type="match status" value="1"/>
</dbReference>
<dbReference type="AlphaFoldDB" id="A0A0L0QJT2"/>
<feature type="domain" description="Glycosyl transferase family 1" evidence="3">
    <location>
        <begin position="185"/>
        <end position="348"/>
    </location>
</feature>
<dbReference type="Gene3D" id="3.40.50.2000">
    <property type="entry name" value="Glycogen Phosphorylase B"/>
    <property type="match status" value="2"/>
</dbReference>
<dbReference type="CDD" id="cd03801">
    <property type="entry name" value="GT4_PimA-like"/>
    <property type="match status" value="1"/>
</dbReference>
<accession>A0A0L0QJT2</accession>
<evidence type="ECO:0000313" key="5">
    <source>
        <dbReference type="Proteomes" id="UP000036780"/>
    </source>
</evidence>
<dbReference type="Pfam" id="PF00534">
    <property type="entry name" value="Glycos_transf_1"/>
    <property type="match status" value="1"/>
</dbReference>
<name>A0A0L0QJT2_VIRPA</name>
<proteinExistence type="predicted"/>
<protein>
    <recommendedName>
        <fullName evidence="3">Glycosyl transferase family 1 domain-containing protein</fullName>
    </recommendedName>
</protein>
<dbReference type="OrthoDB" id="9806653at2"/>
<comment type="caution">
    <text evidence="4">The sequence shown here is derived from an EMBL/GenBank/DDBJ whole genome shotgun (WGS) entry which is preliminary data.</text>
</comment>
<keyword evidence="1" id="KW-0328">Glycosyltransferase</keyword>
<evidence type="ECO:0000256" key="2">
    <source>
        <dbReference type="ARBA" id="ARBA00022679"/>
    </source>
</evidence>
<keyword evidence="2" id="KW-0808">Transferase</keyword>
<keyword evidence="5" id="KW-1185">Reference proteome</keyword>
<reference evidence="5" key="1">
    <citation type="submission" date="2015-07" db="EMBL/GenBank/DDBJ databases">
        <title>Fjat-10053 dsm26.</title>
        <authorList>
            <person name="Liu B."/>
            <person name="Wang J."/>
            <person name="Zhu Y."/>
            <person name="Liu G."/>
            <person name="Chen Q."/>
            <person name="Chen Z."/>
            <person name="Lan J."/>
            <person name="Che J."/>
            <person name="Ge C."/>
            <person name="Shi H."/>
            <person name="Pan Z."/>
            <person name="Liu X."/>
        </authorList>
    </citation>
    <scope>NUCLEOTIDE SEQUENCE [LARGE SCALE GENOMIC DNA]</scope>
    <source>
        <strain evidence="5">DSM 26</strain>
    </source>
</reference>
<dbReference type="PANTHER" id="PTHR12526:SF510">
    <property type="entry name" value="D-INOSITOL 3-PHOSPHATE GLYCOSYLTRANSFERASE"/>
    <property type="match status" value="1"/>
</dbReference>
<dbReference type="EMBL" id="LGTO01000007">
    <property type="protein sequence ID" value="KNE18789.1"/>
    <property type="molecule type" value="Genomic_DNA"/>
</dbReference>
<gene>
    <name evidence="4" type="ORF">AFK71_09315</name>
</gene>
<dbReference type="PATRIC" id="fig|1473.5.peg.332"/>
<dbReference type="RefSeq" id="WP_050351276.1">
    <property type="nucleotide sequence ID" value="NZ_CP073011.1"/>
</dbReference>
<dbReference type="Proteomes" id="UP000036780">
    <property type="component" value="Unassembled WGS sequence"/>
</dbReference>
<evidence type="ECO:0000313" key="4">
    <source>
        <dbReference type="EMBL" id="KNE18789.1"/>
    </source>
</evidence>
<evidence type="ECO:0000256" key="1">
    <source>
        <dbReference type="ARBA" id="ARBA00022676"/>
    </source>
</evidence>
<dbReference type="GeneID" id="66871752"/>
<organism evidence="4 5">
    <name type="scientific">Virgibacillus pantothenticus</name>
    <dbReference type="NCBI Taxonomy" id="1473"/>
    <lineage>
        <taxon>Bacteria</taxon>
        <taxon>Bacillati</taxon>
        <taxon>Bacillota</taxon>
        <taxon>Bacilli</taxon>
        <taxon>Bacillales</taxon>
        <taxon>Bacillaceae</taxon>
        <taxon>Virgibacillus</taxon>
    </lineage>
</organism>
<dbReference type="InterPro" id="IPR001296">
    <property type="entry name" value="Glyco_trans_1"/>
</dbReference>
<sequence>MRRIFITYRSFFDMEGENYTVGGIQTYIRQLAKVIERRDEVPVIVQFSNRNFKKKYNNIDVHGVKVNMSSKEKKKAKILTEFVEELSGNDDVIIFATEDLFVPTSIKHVIAIQHGVGWDIPNTNHFTKRYLLLEVIRKSVGNYLRLKKIREIKNIVSVDYNFVNWYRTQVFCNKNAIYPIPNSTKIKKSIPAKEKDIIRIMFARRFVQVRGTRLFSNVIKVIMEKYGNVYVTFAGEGPDEGYLKKMFNKNPKVEFIKYKSENSLEFHQKHHIAVVPTLGSEGTSLSLLEAMASKCAVVATNIGGMANILIDNYNGFLINPDELELYEAIQKLILNERLRERLSANAYNTVLEGFNNELWEKKWSRIIDKVVEE</sequence>
<evidence type="ECO:0000259" key="3">
    <source>
        <dbReference type="Pfam" id="PF00534"/>
    </source>
</evidence>
<dbReference type="SUPFAM" id="SSF53756">
    <property type="entry name" value="UDP-Glycosyltransferase/glycogen phosphorylase"/>
    <property type="match status" value="1"/>
</dbReference>